<evidence type="ECO:0000256" key="1">
    <source>
        <dbReference type="SAM" id="MobiDB-lite"/>
    </source>
</evidence>
<keyword evidence="4" id="KW-1185">Reference proteome</keyword>
<proteinExistence type="predicted"/>
<keyword evidence="2" id="KW-0472">Membrane</keyword>
<feature type="region of interest" description="Disordered" evidence="1">
    <location>
        <begin position="53"/>
        <end position="74"/>
    </location>
</feature>
<dbReference type="EMBL" id="PGOL01000385">
    <property type="protein sequence ID" value="PKI71314.1"/>
    <property type="molecule type" value="Genomic_DNA"/>
</dbReference>
<evidence type="ECO:0000313" key="4">
    <source>
        <dbReference type="Proteomes" id="UP000233551"/>
    </source>
</evidence>
<evidence type="ECO:0000313" key="3">
    <source>
        <dbReference type="EMBL" id="PKI71314.1"/>
    </source>
</evidence>
<feature type="transmembrane region" description="Helical" evidence="2">
    <location>
        <begin position="15"/>
        <end position="42"/>
    </location>
</feature>
<gene>
    <name evidence="3" type="ORF">CRG98_008314</name>
</gene>
<protein>
    <submittedName>
        <fullName evidence="3">Uncharacterized protein</fullName>
    </submittedName>
</protein>
<sequence length="152" mass="17119">MAGLNLQSKSKRRKIVVLTAWIQMCTILSNLMTLLLVLATLYSPESSTRSYDISRARLPPGEEPGTSGRKRKRNQTDLSTIFEAVNSMTADMKEAWVMLSRSVHCDIVQEKLLELPGALRSVDGLTKAKDYKLDFFVELFGLLRLSQAIWVV</sequence>
<accession>A0A2I0KS48</accession>
<reference evidence="3 4" key="1">
    <citation type="submission" date="2017-11" db="EMBL/GenBank/DDBJ databases">
        <title>De-novo sequencing of pomegranate (Punica granatum L.) genome.</title>
        <authorList>
            <person name="Akparov Z."/>
            <person name="Amiraslanov A."/>
            <person name="Hajiyeva S."/>
            <person name="Abbasov M."/>
            <person name="Kaur K."/>
            <person name="Hamwieh A."/>
            <person name="Solovyev V."/>
            <person name="Salamov A."/>
            <person name="Braich B."/>
            <person name="Kosarev P."/>
            <person name="Mahmoud A."/>
            <person name="Hajiyev E."/>
            <person name="Babayeva S."/>
            <person name="Izzatullayeva V."/>
            <person name="Mammadov A."/>
            <person name="Mammadov A."/>
            <person name="Sharifova S."/>
            <person name="Ojaghi J."/>
            <person name="Eynullazada K."/>
            <person name="Bayramov B."/>
            <person name="Abdulazimova A."/>
            <person name="Shahmuradov I."/>
        </authorList>
    </citation>
    <scope>NUCLEOTIDE SEQUENCE [LARGE SCALE GENOMIC DNA]</scope>
    <source>
        <strain evidence="4">cv. AG2017</strain>
        <tissue evidence="3">Leaf</tissue>
    </source>
</reference>
<name>A0A2I0KS48_PUNGR</name>
<organism evidence="3 4">
    <name type="scientific">Punica granatum</name>
    <name type="common">Pomegranate</name>
    <dbReference type="NCBI Taxonomy" id="22663"/>
    <lineage>
        <taxon>Eukaryota</taxon>
        <taxon>Viridiplantae</taxon>
        <taxon>Streptophyta</taxon>
        <taxon>Embryophyta</taxon>
        <taxon>Tracheophyta</taxon>
        <taxon>Spermatophyta</taxon>
        <taxon>Magnoliopsida</taxon>
        <taxon>eudicotyledons</taxon>
        <taxon>Gunneridae</taxon>
        <taxon>Pentapetalae</taxon>
        <taxon>rosids</taxon>
        <taxon>malvids</taxon>
        <taxon>Myrtales</taxon>
        <taxon>Lythraceae</taxon>
        <taxon>Punica</taxon>
    </lineage>
</organism>
<comment type="caution">
    <text evidence="3">The sequence shown here is derived from an EMBL/GenBank/DDBJ whole genome shotgun (WGS) entry which is preliminary data.</text>
</comment>
<evidence type="ECO:0000256" key="2">
    <source>
        <dbReference type="SAM" id="Phobius"/>
    </source>
</evidence>
<dbReference type="Proteomes" id="UP000233551">
    <property type="component" value="Unassembled WGS sequence"/>
</dbReference>
<keyword evidence="2" id="KW-0812">Transmembrane</keyword>
<dbReference type="AlphaFoldDB" id="A0A2I0KS48"/>
<keyword evidence="2" id="KW-1133">Transmembrane helix</keyword>